<gene>
    <name evidence="11" type="ORF">M231_00511</name>
</gene>
<protein>
    <recommendedName>
        <fullName evidence="13">Glycosyltransferase family 31 protein</fullName>
    </recommendedName>
</protein>
<evidence type="ECO:0000256" key="2">
    <source>
        <dbReference type="ARBA" id="ARBA00008661"/>
    </source>
</evidence>
<feature type="region of interest" description="Disordered" evidence="10">
    <location>
        <begin position="159"/>
        <end position="353"/>
    </location>
</feature>
<keyword evidence="12" id="KW-1185">Reference proteome</keyword>
<feature type="compositionally biased region" description="Low complexity" evidence="10">
    <location>
        <begin position="159"/>
        <end position="179"/>
    </location>
</feature>
<keyword evidence="9" id="KW-0472">Membrane</keyword>
<feature type="compositionally biased region" description="Polar residues" evidence="10">
    <location>
        <begin position="242"/>
        <end position="254"/>
    </location>
</feature>
<evidence type="ECO:0000256" key="4">
    <source>
        <dbReference type="ARBA" id="ARBA00022679"/>
    </source>
</evidence>
<accession>A0A4Q1BVI6</accession>
<dbReference type="PANTHER" id="PTHR11214">
    <property type="entry name" value="BETA-1,3-N-ACETYLGLUCOSAMINYLTRANSFERASE"/>
    <property type="match status" value="1"/>
</dbReference>
<keyword evidence="3" id="KW-0328">Glycosyltransferase</keyword>
<feature type="region of interest" description="Disordered" evidence="10">
    <location>
        <begin position="1"/>
        <end position="73"/>
    </location>
</feature>
<evidence type="ECO:0000256" key="1">
    <source>
        <dbReference type="ARBA" id="ARBA00004323"/>
    </source>
</evidence>
<keyword evidence="4" id="KW-0808">Transferase</keyword>
<dbReference type="GO" id="GO:0051072">
    <property type="term" value="P:4,6-pyruvylated galactose residue biosynthetic process"/>
    <property type="evidence" value="ECO:0007669"/>
    <property type="project" value="TreeGrafter"/>
</dbReference>
<feature type="region of interest" description="Disordered" evidence="10">
    <location>
        <begin position="372"/>
        <end position="509"/>
    </location>
</feature>
<reference evidence="11 12" key="1">
    <citation type="submission" date="2016-06" db="EMBL/GenBank/DDBJ databases">
        <title>Evolution of pathogenesis and genome organization in the Tremellales.</title>
        <authorList>
            <person name="Cuomo C."/>
            <person name="Litvintseva A."/>
            <person name="Heitman J."/>
            <person name="Chen Y."/>
            <person name="Sun S."/>
            <person name="Springer D."/>
            <person name="Dromer F."/>
            <person name="Young S."/>
            <person name="Zeng Q."/>
            <person name="Chapman S."/>
            <person name="Gujja S."/>
            <person name="Saif S."/>
            <person name="Birren B."/>
        </authorList>
    </citation>
    <scope>NUCLEOTIDE SEQUENCE [LARGE SCALE GENOMIC DNA]</scope>
    <source>
        <strain evidence="11 12">ATCC 28783</strain>
    </source>
</reference>
<feature type="compositionally biased region" description="Pro residues" evidence="10">
    <location>
        <begin position="435"/>
        <end position="447"/>
    </location>
</feature>
<dbReference type="OrthoDB" id="2139606at2759"/>
<dbReference type="InParanoid" id="A0A4Q1BVI6"/>
<dbReference type="PANTHER" id="PTHR11214:SF333">
    <property type="entry name" value="GLYCOSYLTRANSFERASE FAMILY 31 PROTEIN"/>
    <property type="match status" value="1"/>
</dbReference>
<proteinExistence type="inferred from homology"/>
<dbReference type="AlphaFoldDB" id="A0A4Q1BVI6"/>
<dbReference type="InterPro" id="IPR002659">
    <property type="entry name" value="Glyco_trans_31"/>
</dbReference>
<feature type="compositionally biased region" description="Low complexity" evidence="10">
    <location>
        <begin position="255"/>
        <end position="266"/>
    </location>
</feature>
<evidence type="ECO:0000256" key="3">
    <source>
        <dbReference type="ARBA" id="ARBA00022676"/>
    </source>
</evidence>
<name>A0A4Q1BVI6_TREME</name>
<feature type="compositionally biased region" description="Low complexity" evidence="10">
    <location>
        <begin position="470"/>
        <end position="496"/>
    </location>
</feature>
<feature type="compositionally biased region" description="Polar residues" evidence="10">
    <location>
        <begin position="25"/>
        <end position="34"/>
    </location>
</feature>
<evidence type="ECO:0000256" key="9">
    <source>
        <dbReference type="ARBA" id="ARBA00023136"/>
    </source>
</evidence>
<dbReference type="Proteomes" id="UP000289152">
    <property type="component" value="Unassembled WGS sequence"/>
</dbReference>
<keyword evidence="5" id="KW-0812">Transmembrane</keyword>
<evidence type="ECO:0000256" key="6">
    <source>
        <dbReference type="ARBA" id="ARBA00022968"/>
    </source>
</evidence>
<feature type="compositionally biased region" description="Low complexity" evidence="10">
    <location>
        <begin position="63"/>
        <end position="72"/>
    </location>
</feature>
<dbReference type="VEuPathDB" id="FungiDB:TREMEDRAFT_39553"/>
<keyword evidence="6" id="KW-0735">Signal-anchor</keyword>
<comment type="subcellular location">
    <subcellularLocation>
        <location evidence="1">Golgi apparatus membrane</location>
        <topology evidence="1">Single-pass type II membrane protein</topology>
    </subcellularLocation>
</comment>
<feature type="compositionally biased region" description="Low complexity" evidence="10">
    <location>
        <begin position="187"/>
        <end position="196"/>
    </location>
</feature>
<feature type="compositionally biased region" description="Polar residues" evidence="10">
    <location>
        <begin position="296"/>
        <end position="314"/>
    </location>
</feature>
<dbReference type="STRING" id="5217.A0A4Q1BVI6"/>
<feature type="compositionally biased region" description="Basic and acidic residues" evidence="10">
    <location>
        <begin position="338"/>
        <end position="349"/>
    </location>
</feature>
<dbReference type="EMBL" id="SDIL01000003">
    <property type="protein sequence ID" value="RXK42154.1"/>
    <property type="molecule type" value="Genomic_DNA"/>
</dbReference>
<comment type="caution">
    <text evidence="11">The sequence shown here is derived from an EMBL/GenBank/DDBJ whole genome shotgun (WGS) entry which is preliminary data.</text>
</comment>
<sequence length="1170" mass="128060">MNHPLHPLDRAPSSTPVVLGLDDPSSLSHDNVQGPTPRAARLSRNIHPTIESDKTASDNSAIPLSSSHSSPHLTPPRLISVGYSTVPSPPLADILVPPAYRSRSAAFIASPTDPPTYFSNRPLLRDSTSPFATRTIPHFVPDPKADGVIIKSIPTPCPNRSSSYPCPSSSSSSSSSLPDRSTRPHLYTSPSYSSTRSRPDPPSLSLSFAADTSTAATTSADFSPFSPQARDNGILGPRRRLSISNPLSHVQTPASNVHNNNNGSGVISANIIQRPRKRTSIEQPSSSSSSFAPVTAHSTLSSQQTRSYPNTPSNKRLKEHPNQAWYSHLPLPPQPKPSKSDDEGDRSSLERPTFLHNRRKHWFWGMSSNTSSLSGNTGDHVPPAISMTPPSNDHITALDDSPPLASTSLNNLSPPQLPPSLQPLPIDPHNILPLSLPPSPIPSPPGSRAPSPLHSPRPSNIDLSAEYATSNSAGPSSSPRTSISTSSSRPTWSGGRSDSRSSAEDEPVSYGHGHGRAWWFRSAGQNQVDSSVSPKVLAGPSLPPIRRRITSTSRLLPTGTRRWGWLLELMSFVERADEGRGGRIRAGRRNRERDRLMSGGQRQRGKSQAVMGSKWLGRLWAFVPTQPLTIAAFLLFLTFLTVTITLTIKHILNPDKAPLPWRQYCTSNYPTLYALQDPATIFDLDDSPSPRAASVDSLSRAPHSLTLAPLTPASTAWPYHPHTELPFTAESKNLDEVLKPVGVLVGVFTTDAGTARRHMIRQSWASHWRSRSEGTEGVRVRFVMARPRPRYAHAVQLEMEAFNDIIFLDMPEKMNSGKTYAFFSWAAENATVPDWEYPALSQKRVEGQVGINGQDTPEGTEAAPSPIWRGERRPDYVIKADEDSFIMLGELERRLRAAPRNKAYWGYLVKNLFMGGECYGLSFDLVQYIASSPALRTLTYGKEDKLVSKWIRMHPAREEIVWVAERCWIYDHPKAPTVYAHGFLFPSEVARVRKENTTGLSSSVLALRGGHQEAADAYSSVSKFGIPYKAPCTDLSATERVEALIEGSPLSRLRDEPIVQGTTHTQAYSSSKSKSNERFQVMEAYANRPNRTERFLGDEKERGGTVVVHYIKKDEWFVETMVALLGTADEQGVWHRGVGVGLGALEKSKGRVVGGVGEGEGVKVGKDGGL</sequence>
<evidence type="ECO:0000256" key="10">
    <source>
        <dbReference type="SAM" id="MobiDB-lite"/>
    </source>
</evidence>
<evidence type="ECO:0000313" key="12">
    <source>
        <dbReference type="Proteomes" id="UP000289152"/>
    </source>
</evidence>
<evidence type="ECO:0000256" key="5">
    <source>
        <dbReference type="ARBA" id="ARBA00022692"/>
    </source>
</evidence>
<evidence type="ECO:0000256" key="8">
    <source>
        <dbReference type="ARBA" id="ARBA00023034"/>
    </source>
</evidence>
<dbReference type="GO" id="GO:0000139">
    <property type="term" value="C:Golgi membrane"/>
    <property type="evidence" value="ECO:0007669"/>
    <property type="project" value="UniProtKB-SubCell"/>
</dbReference>
<keyword evidence="8" id="KW-0333">Golgi apparatus</keyword>
<evidence type="ECO:0000313" key="11">
    <source>
        <dbReference type="EMBL" id="RXK42154.1"/>
    </source>
</evidence>
<comment type="similarity">
    <text evidence="2">Belongs to the glycosyltransferase 31 family.</text>
</comment>
<keyword evidence="7" id="KW-1133">Transmembrane helix</keyword>
<dbReference type="GO" id="GO:0016758">
    <property type="term" value="F:hexosyltransferase activity"/>
    <property type="evidence" value="ECO:0007669"/>
    <property type="project" value="InterPro"/>
</dbReference>
<feature type="compositionally biased region" description="Pro residues" evidence="10">
    <location>
        <begin position="415"/>
        <end position="426"/>
    </location>
</feature>
<evidence type="ECO:0008006" key="13">
    <source>
        <dbReference type="Google" id="ProtNLM"/>
    </source>
</evidence>
<feature type="compositionally biased region" description="Low complexity" evidence="10">
    <location>
        <begin position="203"/>
        <end position="223"/>
    </location>
</feature>
<evidence type="ECO:0000256" key="7">
    <source>
        <dbReference type="ARBA" id="ARBA00022989"/>
    </source>
</evidence>
<organism evidence="11 12">
    <name type="scientific">Tremella mesenterica</name>
    <name type="common">Jelly fungus</name>
    <dbReference type="NCBI Taxonomy" id="5217"/>
    <lineage>
        <taxon>Eukaryota</taxon>
        <taxon>Fungi</taxon>
        <taxon>Dikarya</taxon>
        <taxon>Basidiomycota</taxon>
        <taxon>Agaricomycotina</taxon>
        <taxon>Tremellomycetes</taxon>
        <taxon>Tremellales</taxon>
        <taxon>Tremellaceae</taxon>
        <taxon>Tremella</taxon>
    </lineage>
</organism>